<reference evidence="1 2" key="1">
    <citation type="journal article" date="2012" name="Front. Microbiol.">
        <title>Draft Genome Sequence of the Virulent Strain 01-B526 of the Fish Pathogen Aeromonas salmonicida.</title>
        <authorList>
            <person name="Charette S.J."/>
            <person name="Brochu F."/>
            <person name="Boyle B."/>
            <person name="Filion G."/>
            <person name="Tanaka K.H."/>
            <person name="Derome N."/>
        </authorList>
    </citation>
    <scope>NUCLEOTIDE SEQUENCE [LARGE SCALE GENOMIC DNA]</scope>
    <source>
        <strain evidence="1 2">01-B526</strain>
    </source>
</reference>
<name>A0ABN0DWX1_AERSS</name>
<dbReference type="Proteomes" id="UP000006428">
    <property type="component" value="Unassembled WGS sequence"/>
</dbReference>
<comment type="caution">
    <text evidence="1">The sequence shown here is derived from an EMBL/GenBank/DDBJ whole genome shotgun (WGS) entry which is preliminary data.</text>
</comment>
<sequence>MGIKISHHILDIKMIDAIIIASIPYRAEIIDEIGANTGLAYI</sequence>
<evidence type="ECO:0000313" key="2">
    <source>
        <dbReference type="Proteomes" id="UP000006428"/>
    </source>
</evidence>
<organism evidence="1 2">
    <name type="scientific">Aeromonas salmonicida subsp. salmonicida 01-B526</name>
    <dbReference type="NCBI Taxonomy" id="1076135"/>
    <lineage>
        <taxon>Bacteria</taxon>
        <taxon>Pseudomonadati</taxon>
        <taxon>Pseudomonadota</taxon>
        <taxon>Gammaproteobacteria</taxon>
        <taxon>Aeromonadales</taxon>
        <taxon>Aeromonadaceae</taxon>
        <taxon>Aeromonas</taxon>
    </lineage>
</organism>
<dbReference type="EMBL" id="AGVO01000060">
    <property type="protein sequence ID" value="EHI51423.1"/>
    <property type="molecule type" value="Genomic_DNA"/>
</dbReference>
<evidence type="ECO:0000313" key="1">
    <source>
        <dbReference type="EMBL" id="EHI51423.1"/>
    </source>
</evidence>
<protein>
    <submittedName>
        <fullName evidence="1">Uncharacterized protein</fullName>
    </submittedName>
</protein>
<keyword evidence="2" id="KW-1185">Reference proteome</keyword>
<gene>
    <name evidence="1" type="ORF">IYQ_16864</name>
</gene>
<accession>A0ABN0DWX1</accession>
<proteinExistence type="predicted"/>